<reference evidence="2" key="1">
    <citation type="journal article" date="2019" name="Int. J. Syst. Evol. Microbiol.">
        <title>The Global Catalogue of Microorganisms (GCM) 10K type strain sequencing project: providing services to taxonomists for standard genome sequencing and annotation.</title>
        <authorList>
            <consortium name="The Broad Institute Genomics Platform"/>
            <consortium name="The Broad Institute Genome Sequencing Center for Infectious Disease"/>
            <person name="Wu L."/>
            <person name="Ma J."/>
        </authorList>
    </citation>
    <scope>NUCLEOTIDE SEQUENCE [LARGE SCALE GENOMIC DNA]</scope>
    <source>
        <strain evidence="2">IBRC-M 10987</strain>
    </source>
</reference>
<gene>
    <name evidence="1" type="ORF">ACFOZ8_10745</name>
</gene>
<accession>A0ABV8K086</accession>
<evidence type="ECO:0000313" key="2">
    <source>
        <dbReference type="Proteomes" id="UP001595715"/>
    </source>
</evidence>
<evidence type="ECO:0000313" key="1">
    <source>
        <dbReference type="EMBL" id="MFC4100139.1"/>
    </source>
</evidence>
<dbReference type="Proteomes" id="UP001595715">
    <property type="component" value="Unassembled WGS sequence"/>
</dbReference>
<evidence type="ECO:0008006" key="3">
    <source>
        <dbReference type="Google" id="ProtNLM"/>
    </source>
</evidence>
<comment type="caution">
    <text evidence="1">The sequence shown here is derived from an EMBL/GenBank/DDBJ whole genome shotgun (WGS) entry which is preliminary data.</text>
</comment>
<sequence length="112" mass="13045">MTRKAATILLASLLIIVTIAFLAKKDAEDFVREEFPPTGSDWGNMKIVKVEKWGGYTSVDVIYQTKKDFTPPDRWFIKDRKKVRDIEGDVLTEWEGTIYLIRNYMISWKAIL</sequence>
<keyword evidence="2" id="KW-1185">Reference proteome</keyword>
<name>A0ABV8K086_9BACL</name>
<dbReference type="RefSeq" id="WP_377718813.1">
    <property type="nucleotide sequence ID" value="NZ_JBHSAM010000021.1"/>
</dbReference>
<dbReference type="EMBL" id="JBHSAM010000021">
    <property type="protein sequence ID" value="MFC4100139.1"/>
    <property type="molecule type" value="Genomic_DNA"/>
</dbReference>
<proteinExistence type="predicted"/>
<protein>
    <recommendedName>
        <fullName evidence="3">DUF3139 domain-containing protein</fullName>
    </recommendedName>
</protein>
<organism evidence="1 2">
    <name type="scientific">Paenibacillus xanthanilyticus</name>
    <dbReference type="NCBI Taxonomy" id="1783531"/>
    <lineage>
        <taxon>Bacteria</taxon>
        <taxon>Bacillati</taxon>
        <taxon>Bacillota</taxon>
        <taxon>Bacilli</taxon>
        <taxon>Bacillales</taxon>
        <taxon>Paenibacillaceae</taxon>
        <taxon>Paenibacillus</taxon>
    </lineage>
</organism>